<gene>
    <name evidence="1" type="ORF">UO65_0040</name>
</gene>
<organism evidence="1 2">
    <name type="scientific">Actinokineospora spheciospongiae</name>
    <dbReference type="NCBI Taxonomy" id="909613"/>
    <lineage>
        <taxon>Bacteria</taxon>
        <taxon>Bacillati</taxon>
        <taxon>Actinomycetota</taxon>
        <taxon>Actinomycetes</taxon>
        <taxon>Pseudonocardiales</taxon>
        <taxon>Pseudonocardiaceae</taxon>
        <taxon>Actinokineospora</taxon>
    </lineage>
</organism>
<sequence length="454" mass="45838">MPLLCLDVGSTWTKGALVSEAGELLGTAQHATTAPEVLRGVDAVAAALEPGTAARAADLGSGAPGSSRTAAQAGGAVVPVLLCSSAGGGLRLAVVGQERLVSAEAGHRVALSAGAKVVHVSDGELDGAGLRALRAASPDVVLLVGGTDGGDQRTLLHNASRLAANRVRVPIILAGNTAARAEALTRLAGRTVVVTDNVLPDIGELAPAPARAAIREVFLRHVIGGKSLSRGPRFRRLVRAVTPDAVLSGVSLLASATDDTGAVLVVDVGGATTDVYSAVSTVDETAGAVGLPTDRRTVEGDIGMRWSAPGVVAAATADRLIGEADGLAGAAAHRAAAVDWVPTTPEESTVDLRLAALAARIALRRHIDATGGRFGPRGIGLLILSGGPFRHAESVAEVETALRSDPALRPHLRTAAVAVDTDYVLAPAGLLAAAGHRSAAENLLTTRLRTTHPH</sequence>
<protein>
    <submittedName>
        <fullName evidence="1">Protein mutL</fullName>
    </submittedName>
</protein>
<evidence type="ECO:0000313" key="2">
    <source>
        <dbReference type="Proteomes" id="UP000019277"/>
    </source>
</evidence>
<proteinExistence type="predicted"/>
<dbReference type="AlphaFoldDB" id="W7JF45"/>
<dbReference type="OrthoDB" id="9769453at2"/>
<accession>W7JF45</accession>
<dbReference type="Proteomes" id="UP000019277">
    <property type="component" value="Unassembled WGS sequence"/>
</dbReference>
<dbReference type="Pfam" id="PF13941">
    <property type="entry name" value="MutL"/>
    <property type="match status" value="1"/>
</dbReference>
<dbReference type="eggNOG" id="COG0849">
    <property type="taxonomic scope" value="Bacteria"/>
</dbReference>
<dbReference type="RefSeq" id="WP_084175172.1">
    <property type="nucleotide sequence ID" value="NZ_AYXG01000003.1"/>
</dbReference>
<dbReference type="EMBL" id="AYXG01000003">
    <property type="protein sequence ID" value="EWC64634.1"/>
    <property type="molecule type" value="Genomic_DNA"/>
</dbReference>
<dbReference type="PATRIC" id="fig|909613.9.peg.40"/>
<name>W7JF45_9PSEU</name>
<evidence type="ECO:0000313" key="1">
    <source>
        <dbReference type="EMBL" id="EWC64634.1"/>
    </source>
</evidence>
<comment type="caution">
    <text evidence="1">The sequence shown here is derived from an EMBL/GenBank/DDBJ whole genome shotgun (WGS) entry which is preliminary data.</text>
</comment>
<dbReference type="NCBIfam" id="TIGR01319">
    <property type="entry name" value="glmL_fam"/>
    <property type="match status" value="1"/>
</dbReference>
<keyword evidence="2" id="KW-1185">Reference proteome</keyword>
<reference evidence="1 2" key="1">
    <citation type="journal article" date="2014" name="Genome Announc.">
        <title>Draft Genome Sequence of the Antitrypanosomally Active Sponge-Associated Bacterium Actinokineospora sp. Strain EG49.</title>
        <authorList>
            <person name="Harjes J."/>
            <person name="Ryu T."/>
            <person name="Abdelmohsen U.R."/>
            <person name="Moitinho-Silva L."/>
            <person name="Horn H."/>
            <person name="Ravasi T."/>
            <person name="Hentschel U."/>
        </authorList>
    </citation>
    <scope>NUCLEOTIDE SEQUENCE [LARGE SCALE GENOMIC DNA]</scope>
    <source>
        <strain evidence="1 2">EG49</strain>
    </source>
</reference>
<dbReference type="InterPro" id="IPR006230">
    <property type="entry name" value="MutL"/>
</dbReference>
<dbReference type="STRING" id="909613.UO65_0040"/>